<dbReference type="GO" id="GO:0016628">
    <property type="term" value="F:oxidoreductase activity, acting on the CH-CH group of donors, NAD or NADP as acceptor"/>
    <property type="evidence" value="ECO:0007669"/>
    <property type="project" value="InterPro"/>
</dbReference>
<evidence type="ECO:0000313" key="2">
    <source>
        <dbReference type="EMBL" id="CJA52365.1"/>
    </source>
</evidence>
<dbReference type="Proteomes" id="UP000314170">
    <property type="component" value="Unassembled WGS sequence"/>
</dbReference>
<evidence type="ECO:0000313" key="4">
    <source>
        <dbReference type="Proteomes" id="UP000043005"/>
    </source>
</evidence>
<reference evidence="2 4" key="1">
    <citation type="submission" date="2015-03" db="EMBL/GenBank/DDBJ databases">
        <authorList>
            <consortium name="Pathogen Informatics"/>
            <person name="Murphy D."/>
        </authorList>
    </citation>
    <scope>NUCLEOTIDE SEQUENCE [LARGE SCALE GENOMIC DNA]</scope>
    <source>
        <strain evidence="2 4">SMRU1873</strain>
    </source>
</reference>
<keyword evidence="3" id="KW-0560">Oxidoreductase</keyword>
<dbReference type="PIRSF" id="PIRSF500136">
    <property type="entry name" value="UDP_ManNAc_DH"/>
    <property type="match status" value="1"/>
</dbReference>
<dbReference type="GO" id="GO:0003979">
    <property type="term" value="F:UDP-glucose 6-dehydrogenase activity"/>
    <property type="evidence" value="ECO:0007669"/>
    <property type="project" value="UniProtKB-EC"/>
</dbReference>
<dbReference type="AlphaFoldDB" id="A0A098Z604"/>
<sequence>MNIAVIGLGHVGLAYALLFASKYKVVAYDIDSVKINNLKKGILPSKNEELMKFFCENNLNITFFDTFSEIKNNIDYYIIALPTDYDEKIGSFNTYEIEQTVSKILRVKPNGKIILKSTVPIGFSNKLKRLFDTKNIIFVPEFLREGCSIYDNLYPSRIVVGDETVEGRKIAELFLSISTHSTANIKNVMLVSPTEAEAIKLFSNTFLALRVAFLMN</sequence>
<dbReference type="GO" id="GO:0000271">
    <property type="term" value="P:polysaccharide biosynthetic process"/>
    <property type="evidence" value="ECO:0007669"/>
    <property type="project" value="InterPro"/>
</dbReference>
<reference evidence="3 5" key="2">
    <citation type="submission" date="2019-04" db="EMBL/GenBank/DDBJ databases">
        <authorList>
            <consortium name="Pathogen Informatics"/>
        </authorList>
    </citation>
    <scope>NUCLEOTIDE SEQUENCE [LARGE SCALE GENOMIC DNA]</scope>
    <source>
        <strain evidence="3 5">GPSC38</strain>
    </source>
</reference>
<feature type="domain" description="UDP-glucose/GDP-mannose dehydrogenase N-terminal" evidence="1">
    <location>
        <begin position="1"/>
        <end position="168"/>
    </location>
</feature>
<dbReference type="InterPro" id="IPR028359">
    <property type="entry name" value="UDP_ManNAc/GlcNAc_DH"/>
</dbReference>
<dbReference type="InterPro" id="IPR001732">
    <property type="entry name" value="UDP-Glc/GDP-Man_DH_N"/>
</dbReference>
<evidence type="ECO:0000313" key="3">
    <source>
        <dbReference type="EMBL" id="VSJ53237.1"/>
    </source>
</evidence>
<dbReference type="InterPro" id="IPR036291">
    <property type="entry name" value="NAD(P)-bd_dom_sf"/>
</dbReference>
<dbReference type="EMBL" id="CABBZR010000009">
    <property type="protein sequence ID" value="VSJ53237.1"/>
    <property type="molecule type" value="Genomic_DNA"/>
</dbReference>
<gene>
    <name evidence="3" type="primary">udg</name>
    <name evidence="2" type="ORF">ERS021383_01715</name>
    <name evidence="3" type="ORF">SAMEA104154639_01453</name>
</gene>
<organism evidence="3 5">
    <name type="scientific">Streptococcus pneumoniae</name>
    <dbReference type="NCBI Taxonomy" id="1313"/>
    <lineage>
        <taxon>Bacteria</taxon>
        <taxon>Bacillati</taxon>
        <taxon>Bacillota</taxon>
        <taxon>Bacilli</taxon>
        <taxon>Lactobacillales</taxon>
        <taxon>Streptococcaceae</taxon>
        <taxon>Streptococcus</taxon>
    </lineage>
</organism>
<dbReference type="RefSeq" id="WP_001808509.1">
    <property type="nucleotide sequence ID" value="NZ_CMRI01000044.1"/>
</dbReference>
<protein>
    <submittedName>
        <fullName evidence="3">UDP-glucose 6-dehydrogenase</fullName>
        <ecNumber evidence="3">1.1.1.22</ecNumber>
    </submittedName>
</protein>
<proteinExistence type="predicted"/>
<dbReference type="PANTHER" id="PTHR43750:SF2">
    <property type="entry name" value="UDP-GLUCOSE 6-DEHYDROGENASE"/>
    <property type="match status" value="1"/>
</dbReference>
<name>A0A098Z604_STREE</name>
<dbReference type="EC" id="1.1.1.22" evidence="3"/>
<dbReference type="Gene3D" id="1.20.5.100">
    <property type="entry name" value="Cytochrome c1, transmembrane anchor, C-terminal"/>
    <property type="match status" value="1"/>
</dbReference>
<dbReference type="Proteomes" id="UP000043005">
    <property type="component" value="Unassembled WGS sequence"/>
</dbReference>
<dbReference type="PANTHER" id="PTHR43750">
    <property type="entry name" value="UDP-GLUCOSE 6-DEHYDROGENASE TUAD"/>
    <property type="match status" value="1"/>
</dbReference>
<dbReference type="GO" id="GO:0051287">
    <property type="term" value="F:NAD binding"/>
    <property type="evidence" value="ECO:0007669"/>
    <property type="project" value="InterPro"/>
</dbReference>
<dbReference type="EMBL" id="CKTV01000033">
    <property type="protein sequence ID" value="CJA52365.1"/>
    <property type="molecule type" value="Genomic_DNA"/>
</dbReference>
<evidence type="ECO:0000259" key="1">
    <source>
        <dbReference type="Pfam" id="PF03721"/>
    </source>
</evidence>
<accession>A0A098Z604</accession>
<dbReference type="InterPro" id="IPR017476">
    <property type="entry name" value="UDP-Glc/GDP-Man"/>
</dbReference>
<dbReference type="Gene3D" id="3.40.50.720">
    <property type="entry name" value="NAD(P)-binding Rossmann-like Domain"/>
    <property type="match status" value="1"/>
</dbReference>
<dbReference type="PIRSF" id="PIRSF000124">
    <property type="entry name" value="UDPglc_GDPman_dh"/>
    <property type="match status" value="1"/>
</dbReference>
<evidence type="ECO:0000313" key="5">
    <source>
        <dbReference type="Proteomes" id="UP000314170"/>
    </source>
</evidence>
<dbReference type="SUPFAM" id="SSF51735">
    <property type="entry name" value="NAD(P)-binding Rossmann-fold domains"/>
    <property type="match status" value="1"/>
</dbReference>
<dbReference type="Pfam" id="PF03721">
    <property type="entry name" value="UDPG_MGDP_dh_N"/>
    <property type="match status" value="1"/>
</dbReference>